<dbReference type="AlphaFoldDB" id="A0A1E5BG98"/>
<keyword evidence="2" id="KW-0663">Pyridoxal phosphate</keyword>
<feature type="domain" description="HTH gntR-type" evidence="6">
    <location>
        <begin position="16"/>
        <end position="84"/>
    </location>
</feature>
<evidence type="ECO:0000256" key="5">
    <source>
        <dbReference type="ARBA" id="ARBA00023163"/>
    </source>
</evidence>
<dbReference type="SUPFAM" id="SSF53383">
    <property type="entry name" value="PLP-dependent transferases"/>
    <property type="match status" value="1"/>
</dbReference>
<comment type="similarity">
    <text evidence="1">In the C-terminal section; belongs to the class-I pyridoxal-phosphate-dependent aminotransferase family.</text>
</comment>
<dbReference type="Proteomes" id="UP000094741">
    <property type="component" value="Unassembled WGS sequence"/>
</dbReference>
<dbReference type="STRING" id="1187848.A1QO_07555"/>
<evidence type="ECO:0000256" key="2">
    <source>
        <dbReference type="ARBA" id="ARBA00022898"/>
    </source>
</evidence>
<name>A0A1E5BG98_9VIBR</name>
<dbReference type="eggNOG" id="COG1167">
    <property type="taxonomic scope" value="Bacteria"/>
</dbReference>
<protein>
    <submittedName>
        <fullName evidence="7">GntR family transcriptional regulator</fullName>
    </submittedName>
</protein>
<organism evidence="7 8">
    <name type="scientific">Vibrio genomosp. F10 str. ZF-129</name>
    <dbReference type="NCBI Taxonomy" id="1187848"/>
    <lineage>
        <taxon>Bacteria</taxon>
        <taxon>Pseudomonadati</taxon>
        <taxon>Pseudomonadota</taxon>
        <taxon>Gammaproteobacteria</taxon>
        <taxon>Vibrionales</taxon>
        <taxon>Vibrionaceae</taxon>
        <taxon>Vibrio</taxon>
    </lineage>
</organism>
<dbReference type="InterPro" id="IPR015421">
    <property type="entry name" value="PyrdxlP-dep_Trfase_major"/>
</dbReference>
<dbReference type="CDD" id="cd00609">
    <property type="entry name" value="AAT_like"/>
    <property type="match status" value="1"/>
</dbReference>
<dbReference type="CDD" id="cd07377">
    <property type="entry name" value="WHTH_GntR"/>
    <property type="match status" value="1"/>
</dbReference>
<accession>A0A1E5BG98</accession>
<dbReference type="GO" id="GO:0003700">
    <property type="term" value="F:DNA-binding transcription factor activity"/>
    <property type="evidence" value="ECO:0007669"/>
    <property type="project" value="InterPro"/>
</dbReference>
<keyword evidence="5" id="KW-0804">Transcription</keyword>
<dbReference type="InterPro" id="IPR036390">
    <property type="entry name" value="WH_DNA-bd_sf"/>
</dbReference>
<dbReference type="SMART" id="SM00345">
    <property type="entry name" value="HTH_GNTR"/>
    <property type="match status" value="1"/>
</dbReference>
<comment type="caution">
    <text evidence="7">The sequence shown here is derived from an EMBL/GenBank/DDBJ whole genome shotgun (WGS) entry which is preliminary data.</text>
</comment>
<dbReference type="InterPro" id="IPR015424">
    <property type="entry name" value="PyrdxlP-dep_Trfase"/>
</dbReference>
<dbReference type="InterPro" id="IPR036388">
    <property type="entry name" value="WH-like_DNA-bd_sf"/>
</dbReference>
<dbReference type="GO" id="GO:0030170">
    <property type="term" value="F:pyridoxal phosphate binding"/>
    <property type="evidence" value="ECO:0007669"/>
    <property type="project" value="InterPro"/>
</dbReference>
<gene>
    <name evidence="7" type="ORF">A1QO_07555</name>
</gene>
<dbReference type="Gene3D" id="1.10.10.10">
    <property type="entry name" value="Winged helix-like DNA-binding domain superfamily/Winged helix DNA-binding domain"/>
    <property type="match status" value="1"/>
</dbReference>
<evidence type="ECO:0000256" key="4">
    <source>
        <dbReference type="ARBA" id="ARBA00023125"/>
    </source>
</evidence>
<dbReference type="InterPro" id="IPR000524">
    <property type="entry name" value="Tscrpt_reg_HTH_GntR"/>
</dbReference>
<dbReference type="PRINTS" id="PR00035">
    <property type="entry name" value="HTHGNTR"/>
</dbReference>
<evidence type="ECO:0000256" key="1">
    <source>
        <dbReference type="ARBA" id="ARBA00005384"/>
    </source>
</evidence>
<reference evidence="7 8" key="1">
    <citation type="journal article" date="2012" name="Science">
        <title>Ecological populations of bacteria act as socially cohesive units of antibiotic production and resistance.</title>
        <authorList>
            <person name="Cordero O.X."/>
            <person name="Wildschutte H."/>
            <person name="Kirkup B."/>
            <person name="Proehl S."/>
            <person name="Ngo L."/>
            <person name="Hussain F."/>
            <person name="Le Roux F."/>
            <person name="Mincer T."/>
            <person name="Polz M.F."/>
        </authorList>
    </citation>
    <scope>NUCLEOTIDE SEQUENCE [LARGE SCALE GENOMIC DNA]</scope>
    <source>
        <strain evidence="7 8">ZF-129</strain>
    </source>
</reference>
<keyword evidence="4" id="KW-0238">DNA-binding</keyword>
<proteinExistence type="inferred from homology"/>
<dbReference type="PROSITE" id="PS50949">
    <property type="entry name" value="HTH_GNTR"/>
    <property type="match status" value="1"/>
</dbReference>
<dbReference type="Pfam" id="PF00392">
    <property type="entry name" value="GntR"/>
    <property type="match status" value="1"/>
</dbReference>
<evidence type="ECO:0000313" key="7">
    <source>
        <dbReference type="EMBL" id="OEE34463.1"/>
    </source>
</evidence>
<dbReference type="Gene3D" id="3.40.640.10">
    <property type="entry name" value="Type I PLP-dependent aspartate aminotransferase-like (Major domain)"/>
    <property type="match status" value="1"/>
</dbReference>
<sequence>MQPIDVGDLAFDRHSSSLQKQLFSAIRSKISEHLWAKGGKLPSTRKLSLELGISRNTVIAVYEQLVAEGYLESRAGSGFYVAIELPDYTFSDYTFPDHAFPEHVSSTSKNVATQKSEVSSQELNRSFAPGVPDLAQFPLIKWNRLLQRHATRVSLLGSQDIQGDRRLREALCDYLSSSRSVSCSADQIVITAGAQQALTIALMATLKPNDQVLMENPGYVQMRKSIDLLGLQLEPVEVVPKAGIDLDHIKASTAKCLYVTPSNQYPMGTSVHLEQRIELVRWAREKSGWIIEDDYDSEFQFAHRPYPSLQGLSAEVGAKERIFYIGSLSKVMFNGLRLGYLIVPQALLSRSLEIKDALSGDSPSHVQAALADFILEGDLLRHIRKMRRLYKHKYELMMEAIGTHFVGRVEVISQAAGLHITFRWKEGCSELELCQRAKEKGITIRPLSMYEHQPHTKRDWQAVVLGFGNIELDDIDPKIATLAQLL</sequence>
<dbReference type="PANTHER" id="PTHR46577">
    <property type="entry name" value="HTH-TYPE TRANSCRIPTIONAL REGULATORY PROTEIN GABR"/>
    <property type="match status" value="1"/>
</dbReference>
<dbReference type="SUPFAM" id="SSF46785">
    <property type="entry name" value="Winged helix' DNA-binding domain"/>
    <property type="match status" value="1"/>
</dbReference>
<dbReference type="InterPro" id="IPR004839">
    <property type="entry name" value="Aminotransferase_I/II_large"/>
</dbReference>
<dbReference type="GO" id="GO:0003677">
    <property type="term" value="F:DNA binding"/>
    <property type="evidence" value="ECO:0007669"/>
    <property type="project" value="UniProtKB-KW"/>
</dbReference>
<keyword evidence="3" id="KW-0805">Transcription regulation</keyword>
<dbReference type="RefSeq" id="WP_017040468.1">
    <property type="nucleotide sequence ID" value="NZ_AJYQ02000090.1"/>
</dbReference>
<dbReference type="PANTHER" id="PTHR46577:SF1">
    <property type="entry name" value="HTH-TYPE TRANSCRIPTIONAL REGULATORY PROTEIN GABR"/>
    <property type="match status" value="1"/>
</dbReference>
<dbReference type="Pfam" id="PF00155">
    <property type="entry name" value="Aminotran_1_2"/>
    <property type="match status" value="1"/>
</dbReference>
<dbReference type="EMBL" id="AJYQ02000090">
    <property type="protein sequence ID" value="OEE34463.1"/>
    <property type="molecule type" value="Genomic_DNA"/>
</dbReference>
<dbReference type="OrthoDB" id="9808770at2"/>
<evidence type="ECO:0000313" key="8">
    <source>
        <dbReference type="Proteomes" id="UP000094741"/>
    </source>
</evidence>
<evidence type="ECO:0000256" key="3">
    <source>
        <dbReference type="ARBA" id="ARBA00023015"/>
    </source>
</evidence>
<dbReference type="InterPro" id="IPR051446">
    <property type="entry name" value="HTH_trans_reg/aminotransferase"/>
</dbReference>
<evidence type="ECO:0000259" key="6">
    <source>
        <dbReference type="PROSITE" id="PS50949"/>
    </source>
</evidence>